<reference evidence="3 4" key="1">
    <citation type="submission" date="2016-10" db="EMBL/GenBank/DDBJ databases">
        <authorList>
            <person name="de Groot N.N."/>
        </authorList>
    </citation>
    <scope>NUCLEOTIDE SEQUENCE [LARGE SCALE GENOMIC DNA]</scope>
    <source>
        <strain evidence="3 4">CGMCC 1.8891</strain>
    </source>
</reference>
<dbReference type="GeneID" id="98666428"/>
<dbReference type="EMBL" id="FORY01000016">
    <property type="protein sequence ID" value="SFJ96620.1"/>
    <property type="molecule type" value="Genomic_DNA"/>
</dbReference>
<dbReference type="InterPro" id="IPR029044">
    <property type="entry name" value="Nucleotide-diphossugar_trans"/>
</dbReference>
<evidence type="ECO:0000313" key="3">
    <source>
        <dbReference type="EMBL" id="SFJ96620.1"/>
    </source>
</evidence>
<organism evidence="3 4">
    <name type="scientific">Celeribacter halophilus</name>
    <dbReference type="NCBI Taxonomy" id="576117"/>
    <lineage>
        <taxon>Bacteria</taxon>
        <taxon>Pseudomonadati</taxon>
        <taxon>Pseudomonadota</taxon>
        <taxon>Alphaproteobacteria</taxon>
        <taxon>Rhodobacterales</taxon>
        <taxon>Roseobacteraceae</taxon>
        <taxon>Celeribacter</taxon>
    </lineage>
</organism>
<dbReference type="STRING" id="576117.SAMN04488138_11669"/>
<keyword evidence="4" id="KW-1185">Reference proteome</keyword>
<keyword evidence="1" id="KW-0812">Transmembrane</keyword>
<dbReference type="Proteomes" id="UP000183299">
    <property type="component" value="Unassembled WGS sequence"/>
</dbReference>
<feature type="domain" description="Glycosyltransferase 2-like" evidence="2">
    <location>
        <begin position="9"/>
        <end position="158"/>
    </location>
</feature>
<dbReference type="InterPro" id="IPR050834">
    <property type="entry name" value="Glycosyltransf_2"/>
</dbReference>
<keyword evidence="1" id="KW-1133">Transmembrane helix</keyword>
<gene>
    <name evidence="3" type="ORF">SAMN04488138_11669</name>
</gene>
<dbReference type="GO" id="GO:0016740">
    <property type="term" value="F:transferase activity"/>
    <property type="evidence" value="ECO:0007669"/>
    <property type="project" value="UniProtKB-KW"/>
</dbReference>
<keyword evidence="1" id="KW-0472">Membrane</keyword>
<sequence length="309" mass="34663">MNENVIVLAVCTFKRPEMLRRCLASVGRLTVPEGASLVICVVDNETSKATEELVREVSAGHVCYLPQPERGIVHARNMALDWAIDQNADWIVFLDDDQTVSEDWLTALVAAQEKTGAEVIQSAVKYISPEGHTLKKAKASWNWNLKYVSTNGVLFSSRLVRPEGLGLRFDPRFNLSGCSDRFLFLQAVHEGVHCVATPEAIAIELTPETRIGLMASFQRRYKQNWINSYQDVDLYGYFGALKQIALKAVSEFYKGILSLVLGLFVFLFSRKYGRRKLHKAARNFGTIFGSVRGLFAKELPQAYLRTHGG</sequence>
<evidence type="ECO:0000259" key="2">
    <source>
        <dbReference type="Pfam" id="PF00535"/>
    </source>
</evidence>
<evidence type="ECO:0000313" key="4">
    <source>
        <dbReference type="Proteomes" id="UP000183299"/>
    </source>
</evidence>
<dbReference type="SUPFAM" id="SSF53448">
    <property type="entry name" value="Nucleotide-diphospho-sugar transferases"/>
    <property type="match status" value="1"/>
</dbReference>
<accession>A0A1I3VN77</accession>
<dbReference type="Pfam" id="PF00535">
    <property type="entry name" value="Glycos_transf_2"/>
    <property type="match status" value="1"/>
</dbReference>
<dbReference type="InterPro" id="IPR001173">
    <property type="entry name" value="Glyco_trans_2-like"/>
</dbReference>
<dbReference type="Gene3D" id="3.90.550.10">
    <property type="entry name" value="Spore Coat Polysaccharide Biosynthesis Protein SpsA, Chain A"/>
    <property type="match status" value="1"/>
</dbReference>
<dbReference type="CDD" id="cd00761">
    <property type="entry name" value="Glyco_tranf_GTA_type"/>
    <property type="match status" value="1"/>
</dbReference>
<evidence type="ECO:0000256" key="1">
    <source>
        <dbReference type="SAM" id="Phobius"/>
    </source>
</evidence>
<dbReference type="AlphaFoldDB" id="A0A1I3VN77"/>
<keyword evidence="3" id="KW-0808">Transferase</keyword>
<proteinExistence type="predicted"/>
<dbReference type="RefSeq" id="WP_066600884.1">
    <property type="nucleotide sequence ID" value="NZ_FORY01000016.1"/>
</dbReference>
<dbReference type="PANTHER" id="PTHR43685">
    <property type="entry name" value="GLYCOSYLTRANSFERASE"/>
    <property type="match status" value="1"/>
</dbReference>
<protein>
    <submittedName>
        <fullName evidence="3">Glycosyltransferase, GT2 family</fullName>
    </submittedName>
</protein>
<name>A0A1I3VN77_9RHOB</name>
<dbReference type="OrthoDB" id="6116224at2"/>
<dbReference type="PANTHER" id="PTHR43685:SF2">
    <property type="entry name" value="GLYCOSYLTRANSFERASE 2-LIKE DOMAIN-CONTAINING PROTEIN"/>
    <property type="match status" value="1"/>
</dbReference>
<feature type="transmembrane region" description="Helical" evidence="1">
    <location>
        <begin position="252"/>
        <end position="269"/>
    </location>
</feature>